<dbReference type="RefSeq" id="WP_377474451.1">
    <property type="nucleotide sequence ID" value="NZ_JBHLWN010000118.1"/>
</dbReference>
<evidence type="ECO:0000256" key="3">
    <source>
        <dbReference type="ARBA" id="ARBA00022692"/>
    </source>
</evidence>
<keyword evidence="3 7" id="KW-0812">Transmembrane</keyword>
<dbReference type="PANTHER" id="PTHR30572:SF4">
    <property type="entry name" value="ABC TRANSPORTER PERMEASE YTRF"/>
    <property type="match status" value="1"/>
</dbReference>
<dbReference type="Pfam" id="PF02687">
    <property type="entry name" value="FtsX"/>
    <property type="match status" value="1"/>
</dbReference>
<evidence type="ECO:0000256" key="4">
    <source>
        <dbReference type="ARBA" id="ARBA00022989"/>
    </source>
</evidence>
<feature type="transmembrane region" description="Helical" evidence="7">
    <location>
        <begin position="423"/>
        <end position="448"/>
    </location>
</feature>
<dbReference type="InterPro" id="IPR050250">
    <property type="entry name" value="Macrolide_Exporter_MacB"/>
</dbReference>
<keyword evidence="11" id="KW-1185">Reference proteome</keyword>
<name>A0ABV6DUL4_9BACL</name>
<sequence length="465" mass="50243">MKWSDYGKLGLDQLRRRKVVTALCAMGIAIGSASIIVAVAFGESIAHYSEKQMGHYLKTDEITIYRGDEGGGAGRGLTKSKLEVIRSLPHVKAVASFVELGEAGFTIDGSKTGRVQLIATELEALTAFEHEFAQGSPNGGSNAVVLNYGAVRGVFDERTSQVRSRLMQENGGDRALQQQLRLMDTMPYAMYRKTMILQVGDGEQGGGMGPPGSGTSGTAAGTAKRVELPVRVGGVLKIPEEAPEYMIWNNKQAYVPYELAARLLELRKAANPAAAASLPSLEQPSQVVVKVDSTNHVAEVDELIRKLNLNTQNNLHRKEQMNGEFVIIRLIFGGAGLFILFVASISIVVAMTMSTYQRRRQIGIMKVLGANLKQIRHMFIVESALLGVLGGSCGIVLSHWVVWGINAVINRFGGGPGSGEPEILFISWWILPLGMFFAVLTGVLSGIYPAVKASRTDALTAIKRE</sequence>
<evidence type="ECO:0000256" key="1">
    <source>
        <dbReference type="ARBA" id="ARBA00004651"/>
    </source>
</evidence>
<gene>
    <name evidence="10" type="ORF">ACFFK0_28560</name>
</gene>
<feature type="domain" description="ABC3 transporter permease C-terminal" evidence="8">
    <location>
        <begin position="335"/>
        <end position="457"/>
    </location>
</feature>
<evidence type="ECO:0000259" key="8">
    <source>
        <dbReference type="Pfam" id="PF02687"/>
    </source>
</evidence>
<dbReference type="InterPro" id="IPR025857">
    <property type="entry name" value="MacB_PCD"/>
</dbReference>
<evidence type="ECO:0000256" key="2">
    <source>
        <dbReference type="ARBA" id="ARBA00022475"/>
    </source>
</evidence>
<feature type="transmembrane region" description="Helical" evidence="7">
    <location>
        <begin position="330"/>
        <end position="356"/>
    </location>
</feature>
<comment type="caution">
    <text evidence="10">The sequence shown here is derived from an EMBL/GenBank/DDBJ whole genome shotgun (WGS) entry which is preliminary data.</text>
</comment>
<keyword evidence="4 7" id="KW-1133">Transmembrane helix</keyword>
<evidence type="ECO:0000256" key="7">
    <source>
        <dbReference type="SAM" id="Phobius"/>
    </source>
</evidence>
<comment type="similarity">
    <text evidence="6">Belongs to the ABC-4 integral membrane protein family.</text>
</comment>
<evidence type="ECO:0000259" key="9">
    <source>
        <dbReference type="Pfam" id="PF12704"/>
    </source>
</evidence>
<evidence type="ECO:0000313" key="10">
    <source>
        <dbReference type="EMBL" id="MFC0216355.1"/>
    </source>
</evidence>
<dbReference type="PANTHER" id="PTHR30572">
    <property type="entry name" value="MEMBRANE COMPONENT OF TRANSPORTER-RELATED"/>
    <property type="match status" value="1"/>
</dbReference>
<dbReference type="EMBL" id="JBHLWN010000118">
    <property type="protein sequence ID" value="MFC0216355.1"/>
    <property type="molecule type" value="Genomic_DNA"/>
</dbReference>
<dbReference type="Pfam" id="PF12704">
    <property type="entry name" value="MacB_PCD"/>
    <property type="match status" value="1"/>
</dbReference>
<dbReference type="InterPro" id="IPR003838">
    <property type="entry name" value="ABC3_permease_C"/>
</dbReference>
<proteinExistence type="inferred from homology"/>
<protein>
    <submittedName>
        <fullName evidence="10">ABC transporter permease</fullName>
    </submittedName>
</protein>
<evidence type="ECO:0000313" key="11">
    <source>
        <dbReference type="Proteomes" id="UP001589776"/>
    </source>
</evidence>
<reference evidence="10 11" key="1">
    <citation type="submission" date="2024-09" db="EMBL/GenBank/DDBJ databases">
        <authorList>
            <person name="Sun Q."/>
            <person name="Mori K."/>
        </authorList>
    </citation>
    <scope>NUCLEOTIDE SEQUENCE [LARGE SCALE GENOMIC DNA]</scope>
    <source>
        <strain evidence="10 11">CCM 7759</strain>
    </source>
</reference>
<evidence type="ECO:0000256" key="5">
    <source>
        <dbReference type="ARBA" id="ARBA00023136"/>
    </source>
</evidence>
<keyword evidence="2" id="KW-1003">Cell membrane</keyword>
<evidence type="ECO:0000256" key="6">
    <source>
        <dbReference type="ARBA" id="ARBA00038076"/>
    </source>
</evidence>
<accession>A0ABV6DUL4</accession>
<comment type="subcellular location">
    <subcellularLocation>
        <location evidence="1">Cell membrane</location>
        <topology evidence="1">Multi-pass membrane protein</topology>
    </subcellularLocation>
</comment>
<feature type="transmembrane region" description="Helical" evidence="7">
    <location>
        <begin position="377"/>
        <end position="403"/>
    </location>
</feature>
<keyword evidence="5 7" id="KW-0472">Membrane</keyword>
<feature type="domain" description="MacB-like periplasmic core" evidence="9">
    <location>
        <begin position="21"/>
        <end position="155"/>
    </location>
</feature>
<feature type="transmembrane region" description="Helical" evidence="7">
    <location>
        <begin position="20"/>
        <end position="42"/>
    </location>
</feature>
<dbReference type="Proteomes" id="UP001589776">
    <property type="component" value="Unassembled WGS sequence"/>
</dbReference>
<organism evidence="10 11">
    <name type="scientific">Paenibacillus chartarius</name>
    <dbReference type="NCBI Taxonomy" id="747481"/>
    <lineage>
        <taxon>Bacteria</taxon>
        <taxon>Bacillati</taxon>
        <taxon>Bacillota</taxon>
        <taxon>Bacilli</taxon>
        <taxon>Bacillales</taxon>
        <taxon>Paenibacillaceae</taxon>
        <taxon>Paenibacillus</taxon>
    </lineage>
</organism>